<dbReference type="EMBL" id="CP014136">
    <property type="protein sequence ID" value="ATA18119.1"/>
    <property type="molecule type" value="Genomic_DNA"/>
</dbReference>
<dbReference type="AlphaFoldDB" id="A0A250AW23"/>
<dbReference type="PANTHER" id="PTHR40254:SF1">
    <property type="entry name" value="BLR0577 PROTEIN"/>
    <property type="match status" value="1"/>
</dbReference>
<evidence type="ECO:0000259" key="1">
    <source>
        <dbReference type="Pfam" id="PF13454"/>
    </source>
</evidence>
<dbReference type="OrthoDB" id="101972at2"/>
<dbReference type="InterPro" id="IPR038732">
    <property type="entry name" value="HpyO/CreE_NAD-binding"/>
</dbReference>
<dbReference type="Proteomes" id="UP000217182">
    <property type="component" value="Chromosome"/>
</dbReference>
<dbReference type="PANTHER" id="PTHR40254">
    <property type="entry name" value="BLR0577 PROTEIN"/>
    <property type="match status" value="1"/>
</dbReference>
<feature type="domain" description="FAD-dependent urate hydroxylase HpyO/Asp monooxygenase CreE-like FAD/NAD(P)-binding" evidence="1">
    <location>
        <begin position="10"/>
        <end position="159"/>
    </location>
</feature>
<dbReference type="InterPro" id="IPR036188">
    <property type="entry name" value="FAD/NAD-bd_sf"/>
</dbReference>
<dbReference type="InterPro" id="IPR052189">
    <property type="entry name" value="L-asp_N-monooxygenase_NS-form"/>
</dbReference>
<dbReference type="RefSeq" id="WP_095844717.1">
    <property type="nucleotide sequence ID" value="NZ_CP014136.1"/>
</dbReference>
<dbReference type="KEGG" id="gqu:AWC35_01425"/>
<reference evidence="2 3" key="1">
    <citation type="submission" date="2016-01" db="EMBL/GenBank/DDBJ databases">
        <authorList>
            <person name="Oliw E.H."/>
        </authorList>
    </citation>
    <scope>NUCLEOTIDE SEQUENCE [LARGE SCALE GENOMIC DNA]</scope>
    <source>
        <strain evidence="2 3">FRB97</strain>
    </source>
</reference>
<accession>A0A250AW23</accession>
<evidence type="ECO:0000313" key="3">
    <source>
        <dbReference type="Proteomes" id="UP000217182"/>
    </source>
</evidence>
<protein>
    <submittedName>
        <fullName evidence="2">FAD-dependent oxidoreductase</fullName>
    </submittedName>
</protein>
<gene>
    <name evidence="2" type="ORF">AWC35_01425</name>
</gene>
<organism evidence="2 3">
    <name type="scientific">Gibbsiella quercinecans</name>
    <dbReference type="NCBI Taxonomy" id="929813"/>
    <lineage>
        <taxon>Bacteria</taxon>
        <taxon>Pseudomonadati</taxon>
        <taxon>Pseudomonadota</taxon>
        <taxon>Gammaproteobacteria</taxon>
        <taxon>Enterobacterales</taxon>
        <taxon>Yersiniaceae</taxon>
        <taxon>Gibbsiella</taxon>
    </lineage>
</organism>
<evidence type="ECO:0000313" key="2">
    <source>
        <dbReference type="EMBL" id="ATA18119.1"/>
    </source>
</evidence>
<name>A0A250AW23_9GAMM</name>
<sequence length="478" mass="51491">MAEPQIPHVVIIGGGFSGTALAIHLARQASAPLRVTVIEPRAQLAQGVAYSTTEPAHRINVPAVRMQLSGDEAGDFDRWYRRQPEFEQDRAAQWIDGQVYPQRGAFGRYIAARFAEAAQHGPAQLRHVRDRAVALVDGVVTTANGARFRADAVALAVSHPPPALPGLLAGELARHPALIANPWQAGAFAQVGAMERVAIMGTGLTMADAVAMLHAQGHRGPLLAFSRRGLLPRPNVTGEYAPWPLDYEGDNPGSLRYWLGRVRQAVAAAACQQVPWQAVLDDVRANGQRLWQQLPQTEQRRFLRHLRSWWDVHRYRIAPQVHQVLDEKRQRGELRVIAARLQAAESQGDTLALRLARRDGTQEAVTVDRLIVTTGPAHAGLLESQPLLQQLAASGALQADSLGLGILVNADSAALGADGNANPRLRVVGPAARGRFGELMGLPQVADHAQAVASQLLATLLAASPAAARCPPLMLNTD</sequence>
<dbReference type="Pfam" id="PF13454">
    <property type="entry name" value="NAD_binding_9"/>
    <property type="match status" value="1"/>
</dbReference>
<dbReference type="SUPFAM" id="SSF51905">
    <property type="entry name" value="FAD/NAD(P)-binding domain"/>
    <property type="match status" value="1"/>
</dbReference>
<proteinExistence type="predicted"/>
<dbReference type="Gene3D" id="3.50.50.60">
    <property type="entry name" value="FAD/NAD(P)-binding domain"/>
    <property type="match status" value="1"/>
</dbReference>
<keyword evidence="3" id="KW-1185">Reference proteome</keyword>